<dbReference type="InterPro" id="IPR036388">
    <property type="entry name" value="WH-like_DNA-bd_sf"/>
</dbReference>
<evidence type="ECO:0000256" key="1">
    <source>
        <dbReference type="ARBA" id="ARBA00022741"/>
    </source>
</evidence>
<evidence type="ECO:0000259" key="3">
    <source>
        <dbReference type="Pfam" id="PF23559"/>
    </source>
</evidence>
<sequence length="117" mass="14069">MFPEDFEIPVWKLLRMWIAEGFIQKMSNISLEETAEIYLQDLIDRNLLRVDRRRSDDECIRYFAEDRTEQVKAGAKFQNARVHFHHRVARKRCFERAQNLKEAGHSWGATSRAFLRR</sequence>
<organism evidence="4 5">
    <name type="scientific">Sesamum alatum</name>
    <dbReference type="NCBI Taxonomy" id="300844"/>
    <lineage>
        <taxon>Eukaryota</taxon>
        <taxon>Viridiplantae</taxon>
        <taxon>Streptophyta</taxon>
        <taxon>Embryophyta</taxon>
        <taxon>Tracheophyta</taxon>
        <taxon>Spermatophyta</taxon>
        <taxon>Magnoliopsida</taxon>
        <taxon>eudicotyledons</taxon>
        <taxon>Gunneridae</taxon>
        <taxon>Pentapetalae</taxon>
        <taxon>asterids</taxon>
        <taxon>lamiids</taxon>
        <taxon>Lamiales</taxon>
        <taxon>Pedaliaceae</taxon>
        <taxon>Sesamum</taxon>
    </lineage>
</organism>
<dbReference type="PANTHER" id="PTHR23155:SF1205">
    <property type="entry name" value="DISEASE RESISTANCE PROTEIN RPM1"/>
    <property type="match status" value="1"/>
</dbReference>
<dbReference type="InterPro" id="IPR044974">
    <property type="entry name" value="Disease_R_plants"/>
</dbReference>
<gene>
    <name evidence="4" type="ORF">Salat_1654900</name>
</gene>
<dbReference type="Gene3D" id="1.10.10.10">
    <property type="entry name" value="Winged helix-like DNA-binding domain superfamily/Winged helix DNA-binding domain"/>
    <property type="match status" value="1"/>
</dbReference>
<feature type="domain" description="Disease resistance protein winged helix" evidence="3">
    <location>
        <begin position="1"/>
        <end position="58"/>
    </location>
</feature>
<reference evidence="4" key="2">
    <citation type="journal article" date="2024" name="Plant">
        <title>Genomic evolution and insights into agronomic trait innovations of Sesamum species.</title>
        <authorList>
            <person name="Miao H."/>
            <person name="Wang L."/>
            <person name="Qu L."/>
            <person name="Liu H."/>
            <person name="Sun Y."/>
            <person name="Le M."/>
            <person name="Wang Q."/>
            <person name="Wei S."/>
            <person name="Zheng Y."/>
            <person name="Lin W."/>
            <person name="Duan Y."/>
            <person name="Cao H."/>
            <person name="Xiong S."/>
            <person name="Wang X."/>
            <person name="Wei L."/>
            <person name="Li C."/>
            <person name="Ma Q."/>
            <person name="Ju M."/>
            <person name="Zhao R."/>
            <person name="Li G."/>
            <person name="Mu C."/>
            <person name="Tian Q."/>
            <person name="Mei H."/>
            <person name="Zhang T."/>
            <person name="Gao T."/>
            <person name="Zhang H."/>
        </authorList>
    </citation>
    <scope>NUCLEOTIDE SEQUENCE</scope>
    <source>
        <strain evidence="4">3651</strain>
    </source>
</reference>
<dbReference type="Proteomes" id="UP001293254">
    <property type="component" value="Unassembled WGS sequence"/>
</dbReference>
<proteinExistence type="predicted"/>
<dbReference type="PANTHER" id="PTHR23155">
    <property type="entry name" value="DISEASE RESISTANCE PROTEIN RP"/>
    <property type="match status" value="1"/>
</dbReference>
<name>A0AAE1Y6I2_9LAMI</name>
<dbReference type="EMBL" id="JACGWO010000006">
    <property type="protein sequence ID" value="KAK4424613.1"/>
    <property type="molecule type" value="Genomic_DNA"/>
</dbReference>
<evidence type="ECO:0000256" key="2">
    <source>
        <dbReference type="ARBA" id="ARBA00022840"/>
    </source>
</evidence>
<evidence type="ECO:0000313" key="5">
    <source>
        <dbReference type="Proteomes" id="UP001293254"/>
    </source>
</evidence>
<evidence type="ECO:0000313" key="4">
    <source>
        <dbReference type="EMBL" id="KAK4424613.1"/>
    </source>
</evidence>
<comment type="caution">
    <text evidence="4">The sequence shown here is derived from an EMBL/GenBank/DDBJ whole genome shotgun (WGS) entry which is preliminary data.</text>
</comment>
<dbReference type="GO" id="GO:0098542">
    <property type="term" value="P:defense response to other organism"/>
    <property type="evidence" value="ECO:0007669"/>
    <property type="project" value="TreeGrafter"/>
</dbReference>
<keyword evidence="2" id="KW-0067">ATP-binding</keyword>
<dbReference type="Pfam" id="PF23559">
    <property type="entry name" value="WHD_DRP"/>
    <property type="match status" value="1"/>
</dbReference>
<keyword evidence="5" id="KW-1185">Reference proteome</keyword>
<reference evidence="4" key="1">
    <citation type="submission" date="2020-06" db="EMBL/GenBank/DDBJ databases">
        <authorList>
            <person name="Li T."/>
            <person name="Hu X."/>
            <person name="Zhang T."/>
            <person name="Song X."/>
            <person name="Zhang H."/>
            <person name="Dai N."/>
            <person name="Sheng W."/>
            <person name="Hou X."/>
            <person name="Wei L."/>
        </authorList>
    </citation>
    <scope>NUCLEOTIDE SEQUENCE</scope>
    <source>
        <strain evidence="4">3651</strain>
        <tissue evidence="4">Leaf</tissue>
    </source>
</reference>
<dbReference type="InterPro" id="IPR058922">
    <property type="entry name" value="WHD_DRP"/>
</dbReference>
<accession>A0AAE1Y6I2</accession>
<keyword evidence="1" id="KW-0547">Nucleotide-binding</keyword>
<dbReference type="AlphaFoldDB" id="A0AAE1Y6I2"/>
<protein>
    <submittedName>
        <fullName evidence="4">Disease resistance RPP13-like protein 3</fullName>
    </submittedName>
</protein>